<dbReference type="Proteomes" id="UP000504635">
    <property type="component" value="Unplaced"/>
</dbReference>
<reference evidence="3" key="1">
    <citation type="submission" date="2025-08" db="UniProtKB">
        <authorList>
            <consortium name="RefSeq"/>
        </authorList>
    </citation>
    <scope>IDENTIFICATION</scope>
    <source>
        <tissue evidence="3">Gonads</tissue>
    </source>
</reference>
<dbReference type="PANTHER" id="PTHR11012">
    <property type="entry name" value="PROTEIN KINASE-LIKE DOMAIN-CONTAINING"/>
    <property type="match status" value="1"/>
</dbReference>
<feature type="domain" description="CHK kinase-like" evidence="1">
    <location>
        <begin position="420"/>
        <end position="627"/>
    </location>
</feature>
<dbReference type="InterPro" id="IPR011009">
    <property type="entry name" value="Kinase-like_dom_sf"/>
</dbReference>
<gene>
    <name evidence="3" type="primary">LOC115891601</name>
</gene>
<dbReference type="Pfam" id="PF02958">
    <property type="entry name" value="EcKL"/>
    <property type="match status" value="1"/>
</dbReference>
<accession>A0A6J2YV16</accession>
<keyword evidence="2" id="KW-1185">Reference proteome</keyword>
<dbReference type="KEGG" id="soy:115891601"/>
<dbReference type="SMART" id="SM00587">
    <property type="entry name" value="CHK"/>
    <property type="match status" value="1"/>
</dbReference>
<protein>
    <submittedName>
        <fullName evidence="3">Uncharacterized protein LOC115891601</fullName>
    </submittedName>
</protein>
<sequence length="721" mass="84160">MNKSCNFSIDELSKVLKHTGSEIITFETEKCDFNENFTVIKVRESGTLKTFYLLKCETSQLPPFGNQINDLSKLVRAQFVIRDTSNQHYLAFPEQHFTDVKFPKRNDLKHLEVILESLAQYQVNYLINKENNSRFSRYDIKTIGDKGSNLEIDKSVFDKELNKLEKNFNKLLGDELVVRSIGINTGGNISVLINETGNSALFLEIEEGRLIPPAYDALWFIFLLSDENFRKVHFKELVTNYFQKLQDSLKKSKNDLGSKLTTEYNEYSIRVLLPIIKLNILNKVLEQNHKELLSNIGNFFKYPLINQEDIYETVENKLKSSDYELLGYKMTPLSETNGHLGQYYHLYINVNFHGKLQLLTLFAKFIIVPTETMEMFVKAGPAKKEHFFYSELIGLFEKNGMGQLLDFGPACYLSRVGWLVILDDLSVEGFVGLKPNNVLDYKGLSVVVGKLAKFHACSLIYEEIISKRNGKTYTFYDDFEYILNDSTYVDNDQNPFKPIFDLSRSALKYIIRQFPDLTKDLKLSEEEIYKRFDEMYMKNFEKMVRSEKHKNGLIHGDMYLGNVLLSFNKDKTVTDAILVDFQLLKYCPPTYDVLFFLHVASTKETRNKCLTKLLDEYYDHLSNHIKKFNMDPEIVYPKEGYRQSLKFMKSVALIIATEYSHVTQIDPDFREEIFHDQEKFDYYMHKNRIELINMNWSNESYKSILKGLSEDILDLIVSQDY</sequence>
<dbReference type="InterPro" id="IPR015897">
    <property type="entry name" value="CHK_kinase-like"/>
</dbReference>
<evidence type="ECO:0000259" key="1">
    <source>
        <dbReference type="SMART" id="SM00587"/>
    </source>
</evidence>
<proteinExistence type="predicted"/>
<dbReference type="RefSeq" id="XP_030767973.1">
    <property type="nucleotide sequence ID" value="XM_030912113.1"/>
</dbReference>
<organism evidence="2 3">
    <name type="scientific">Sitophilus oryzae</name>
    <name type="common">Rice weevil</name>
    <name type="synonym">Curculio oryzae</name>
    <dbReference type="NCBI Taxonomy" id="7048"/>
    <lineage>
        <taxon>Eukaryota</taxon>
        <taxon>Metazoa</taxon>
        <taxon>Ecdysozoa</taxon>
        <taxon>Arthropoda</taxon>
        <taxon>Hexapoda</taxon>
        <taxon>Insecta</taxon>
        <taxon>Pterygota</taxon>
        <taxon>Neoptera</taxon>
        <taxon>Endopterygota</taxon>
        <taxon>Coleoptera</taxon>
        <taxon>Polyphaga</taxon>
        <taxon>Cucujiformia</taxon>
        <taxon>Curculionidae</taxon>
        <taxon>Dryophthorinae</taxon>
        <taxon>Sitophilus</taxon>
    </lineage>
</organism>
<evidence type="ECO:0000313" key="3">
    <source>
        <dbReference type="RefSeq" id="XP_030767973.1"/>
    </source>
</evidence>
<dbReference type="OrthoDB" id="190089at2759"/>
<dbReference type="InterPro" id="IPR004119">
    <property type="entry name" value="EcKL"/>
</dbReference>
<dbReference type="GeneID" id="115891601"/>
<dbReference type="AlphaFoldDB" id="A0A6J2YV16"/>
<evidence type="ECO:0000313" key="2">
    <source>
        <dbReference type="Proteomes" id="UP000504635"/>
    </source>
</evidence>
<dbReference type="InParanoid" id="A0A6J2YV16"/>
<dbReference type="PANTHER" id="PTHR11012:SF48">
    <property type="entry name" value="CHK KINASE-LIKE DOMAIN-CONTAINING PROTEIN-RELATED"/>
    <property type="match status" value="1"/>
</dbReference>
<dbReference type="Gene3D" id="3.90.1200.10">
    <property type="match status" value="1"/>
</dbReference>
<dbReference type="SUPFAM" id="SSF56112">
    <property type="entry name" value="Protein kinase-like (PK-like)"/>
    <property type="match status" value="1"/>
</dbReference>
<name>A0A6J2YV16_SITOR</name>